<organism evidence="8 9">
    <name type="scientific">Polistes dominula</name>
    <name type="common">European paper wasp</name>
    <name type="synonym">Vespa dominula</name>
    <dbReference type="NCBI Taxonomy" id="743375"/>
    <lineage>
        <taxon>Eukaryota</taxon>
        <taxon>Metazoa</taxon>
        <taxon>Ecdysozoa</taxon>
        <taxon>Arthropoda</taxon>
        <taxon>Hexapoda</taxon>
        <taxon>Insecta</taxon>
        <taxon>Pterygota</taxon>
        <taxon>Neoptera</taxon>
        <taxon>Endopterygota</taxon>
        <taxon>Hymenoptera</taxon>
        <taxon>Apocrita</taxon>
        <taxon>Aculeata</taxon>
        <taxon>Vespoidea</taxon>
        <taxon>Vespidae</taxon>
        <taxon>Polistinae</taxon>
        <taxon>Polistini</taxon>
        <taxon>Polistes</taxon>
    </lineage>
</organism>
<comment type="subcellular location">
    <subcellularLocation>
        <location evidence="1">Secreted</location>
    </subcellularLocation>
</comment>
<dbReference type="PANTHER" id="PTHR10239">
    <property type="entry name" value="ISTHMIN-2"/>
    <property type="match status" value="1"/>
</dbReference>
<keyword evidence="3 6" id="KW-0732">Signal</keyword>
<evidence type="ECO:0000259" key="7">
    <source>
        <dbReference type="PROSITE" id="PS50856"/>
    </source>
</evidence>
<name>A0ABM1IL79_POLDO</name>
<feature type="signal peptide" evidence="6">
    <location>
        <begin position="1"/>
        <end position="18"/>
    </location>
</feature>
<evidence type="ECO:0000256" key="2">
    <source>
        <dbReference type="ARBA" id="ARBA00022525"/>
    </source>
</evidence>
<proteinExistence type="predicted"/>
<dbReference type="PROSITE" id="PS50856">
    <property type="entry name" value="AMOP"/>
    <property type="match status" value="1"/>
</dbReference>
<dbReference type="Pfam" id="PF03782">
    <property type="entry name" value="AMOP"/>
    <property type="match status" value="1"/>
</dbReference>
<dbReference type="SMART" id="SM00723">
    <property type="entry name" value="AMOP"/>
    <property type="match status" value="1"/>
</dbReference>
<evidence type="ECO:0000256" key="6">
    <source>
        <dbReference type="SAM" id="SignalP"/>
    </source>
</evidence>
<gene>
    <name evidence="9" type="primary">LOC107068762</name>
</gene>
<feature type="region of interest" description="Disordered" evidence="5">
    <location>
        <begin position="100"/>
        <end position="132"/>
    </location>
</feature>
<dbReference type="PANTHER" id="PTHR10239:SF29">
    <property type="entry name" value="AMOP DOMAIN-CONTAINING PROTEIN"/>
    <property type="match status" value="1"/>
</dbReference>
<reference evidence="9" key="1">
    <citation type="submission" date="2025-08" db="UniProtKB">
        <authorList>
            <consortium name="RefSeq"/>
        </authorList>
    </citation>
    <scope>IDENTIFICATION</scope>
    <source>
        <tissue evidence="9">Whole body</tissue>
    </source>
</reference>
<accession>A0ABM1IL79</accession>
<evidence type="ECO:0000256" key="3">
    <source>
        <dbReference type="ARBA" id="ARBA00022729"/>
    </source>
</evidence>
<evidence type="ECO:0000256" key="5">
    <source>
        <dbReference type="SAM" id="MobiDB-lite"/>
    </source>
</evidence>
<dbReference type="Proteomes" id="UP000694924">
    <property type="component" value="Unplaced"/>
</dbReference>
<evidence type="ECO:0000313" key="8">
    <source>
        <dbReference type="Proteomes" id="UP000694924"/>
    </source>
</evidence>
<keyword evidence="2" id="KW-0964">Secreted</keyword>
<dbReference type="InterPro" id="IPR005533">
    <property type="entry name" value="AMOP_dom"/>
</dbReference>
<dbReference type="InterPro" id="IPR051867">
    <property type="entry name" value="Angio_Inhib/Adhesion_GPCR"/>
</dbReference>
<keyword evidence="4" id="KW-1015">Disulfide bond</keyword>
<dbReference type="RefSeq" id="XP_015180966.1">
    <property type="nucleotide sequence ID" value="XM_015325480.1"/>
</dbReference>
<sequence length="433" mass="50879">MFLLVFVYFKLIVRQSRSSSWHHTMATPLNGQRSHNTRLLRSRNVPSLASLSVSHSSPFHSYRSNTYRYVPFSSSKSVTHLRSKHGLLMLCSSLYEENNNKNIPKTERRDDDDVSQTRRTKNQKQHCKNDSTYLDSLPKHNNCYNEELSLGTHNNASDEQDDYFSIKLEESLHFYKRSIKINYTNIESIYNEDNYFERNNNNNSSIINEYAYDRNLYPNEEISSTFTNILTKIFQSLTNTSLEESESMINGMLIIREHQYTRTPVDPCDKWLINEDRLKAAFMEHLTVLPSCPCIYPNFIFYDNQIWDEKQNRHYRWRDVSTPIYRLDVYKPGASYCVRTLLGMGALTVSAQHCCYDKKRKLITRGSGAGIPYYVSPEVSMILHEKIDILPWRLCKGDFSRFNEVRTPNNDKGCRVNPKKKEYQRQLNSTKDF</sequence>
<evidence type="ECO:0000256" key="1">
    <source>
        <dbReference type="ARBA" id="ARBA00004613"/>
    </source>
</evidence>
<feature type="domain" description="AMOP" evidence="7">
    <location>
        <begin position="260"/>
        <end position="421"/>
    </location>
</feature>
<protein>
    <submittedName>
        <fullName evidence="9">Uncharacterized protein LOC107068762 isoform X1</fullName>
    </submittedName>
</protein>
<dbReference type="GeneID" id="107068762"/>
<feature type="chain" id="PRO_5047512430" evidence="6">
    <location>
        <begin position="19"/>
        <end position="433"/>
    </location>
</feature>
<evidence type="ECO:0000256" key="4">
    <source>
        <dbReference type="ARBA" id="ARBA00023157"/>
    </source>
</evidence>
<evidence type="ECO:0000313" key="9">
    <source>
        <dbReference type="RefSeq" id="XP_015180966.1"/>
    </source>
</evidence>
<keyword evidence="8" id="KW-1185">Reference proteome</keyword>